<dbReference type="Proteomes" id="UP000522313">
    <property type="component" value="Unassembled WGS sequence"/>
</dbReference>
<gene>
    <name evidence="2" type="ORF">F4693_003311</name>
</gene>
<dbReference type="EMBL" id="JACHBT010000021">
    <property type="protein sequence ID" value="MBB6506310.1"/>
    <property type="molecule type" value="Genomic_DNA"/>
</dbReference>
<feature type="compositionally biased region" description="Basic and acidic residues" evidence="1">
    <location>
        <begin position="21"/>
        <end position="38"/>
    </location>
</feature>
<proteinExistence type="predicted"/>
<feature type="region of interest" description="Disordered" evidence="1">
    <location>
        <begin position="1"/>
        <end position="113"/>
    </location>
</feature>
<evidence type="ECO:0000313" key="2">
    <source>
        <dbReference type="EMBL" id="MBB6506310.1"/>
    </source>
</evidence>
<feature type="compositionally biased region" description="Basic and acidic residues" evidence="1">
    <location>
        <begin position="1"/>
        <end position="14"/>
    </location>
</feature>
<comment type="caution">
    <text evidence="2">The sequence shown here is derived from an EMBL/GenBank/DDBJ whole genome shotgun (WGS) entry which is preliminary data.</text>
</comment>
<organism evidence="2 3">
    <name type="scientific">Sphingomonas endophytica</name>
    <dbReference type="NCBI Taxonomy" id="869719"/>
    <lineage>
        <taxon>Bacteria</taxon>
        <taxon>Pseudomonadati</taxon>
        <taxon>Pseudomonadota</taxon>
        <taxon>Alphaproteobacteria</taxon>
        <taxon>Sphingomonadales</taxon>
        <taxon>Sphingomonadaceae</taxon>
        <taxon>Sphingomonas</taxon>
    </lineage>
</organism>
<evidence type="ECO:0000256" key="1">
    <source>
        <dbReference type="SAM" id="MobiDB-lite"/>
    </source>
</evidence>
<reference evidence="2 3" key="1">
    <citation type="submission" date="2020-08" db="EMBL/GenBank/DDBJ databases">
        <title>The Agave Microbiome: Exploring the role of microbial communities in plant adaptations to desert environments.</title>
        <authorList>
            <person name="Partida-Martinez L.P."/>
        </authorList>
    </citation>
    <scope>NUCLEOTIDE SEQUENCE [LARGE SCALE GENOMIC DNA]</scope>
    <source>
        <strain evidence="2 3">AS3.13</strain>
    </source>
</reference>
<name>A0A7X0JFI0_9SPHN</name>
<feature type="compositionally biased region" description="Low complexity" evidence="1">
    <location>
        <begin position="50"/>
        <end position="104"/>
    </location>
</feature>
<reference evidence="2 3" key="2">
    <citation type="submission" date="2020-08" db="EMBL/GenBank/DDBJ databases">
        <authorList>
            <person name="Partida-Martinez L."/>
            <person name="Huntemann M."/>
            <person name="Clum A."/>
            <person name="Wang J."/>
            <person name="Palaniappan K."/>
            <person name="Ritter S."/>
            <person name="Chen I.-M."/>
            <person name="Stamatis D."/>
            <person name="Reddy T."/>
            <person name="O'Malley R."/>
            <person name="Daum C."/>
            <person name="Shapiro N."/>
            <person name="Ivanova N."/>
            <person name="Kyrpides N."/>
            <person name="Woyke T."/>
        </authorList>
    </citation>
    <scope>NUCLEOTIDE SEQUENCE [LARGE SCALE GENOMIC DNA]</scope>
    <source>
        <strain evidence="2 3">AS3.13</strain>
    </source>
</reference>
<evidence type="ECO:0008006" key="4">
    <source>
        <dbReference type="Google" id="ProtNLM"/>
    </source>
</evidence>
<evidence type="ECO:0000313" key="3">
    <source>
        <dbReference type="Proteomes" id="UP000522313"/>
    </source>
</evidence>
<dbReference type="AlphaFoldDB" id="A0A7X0JFI0"/>
<dbReference type="RefSeq" id="WP_184507856.1">
    <property type="nucleotide sequence ID" value="NZ_JACHBT010000021.1"/>
</dbReference>
<sequence>MADDRHTRISEHAYRLWQQEGEPHGRDQAHWDEAERAFAGEGPVADEPDPQAGDAAAEPTAAGAPFAAPEQPAGAADAPSDKTVAPVKPVPAAAAAAKPVPAKKPAVRRKRTN</sequence>
<dbReference type="Pfam" id="PF11154">
    <property type="entry name" value="DUF2934"/>
    <property type="match status" value="1"/>
</dbReference>
<protein>
    <recommendedName>
        <fullName evidence="4">DUF2934 domain-containing protein</fullName>
    </recommendedName>
</protein>
<dbReference type="InterPro" id="IPR021327">
    <property type="entry name" value="DUF2934"/>
</dbReference>
<accession>A0A7X0JFI0</accession>